<sequence>MRAPLTLMFCCTFLIVVKYCFADPMRCFKRNEILGCMSPCPEKTCLNRYIQFNCLRGKEDICRVKCVCKEKTYRNSNYDCVSAKECDEYVPE</sequence>
<dbReference type="OrthoDB" id="6236007at2759"/>
<proteinExistence type="predicted"/>
<dbReference type="EMBL" id="CAJQZP010000387">
    <property type="protein sequence ID" value="CAG4958785.1"/>
    <property type="molecule type" value="Genomic_DNA"/>
</dbReference>
<name>A0A8S3WFZ4_PARAO</name>
<evidence type="ECO:0000313" key="3">
    <source>
        <dbReference type="EMBL" id="CAG4958785.1"/>
    </source>
</evidence>
<feature type="domain" description="TIL" evidence="2">
    <location>
        <begin position="27"/>
        <end position="86"/>
    </location>
</feature>
<evidence type="ECO:0000259" key="2">
    <source>
        <dbReference type="Pfam" id="PF01826"/>
    </source>
</evidence>
<protein>
    <submittedName>
        <fullName evidence="3">(apollo) hypothetical protein</fullName>
    </submittedName>
</protein>
<feature type="signal peptide" evidence="1">
    <location>
        <begin position="1"/>
        <end position="22"/>
    </location>
</feature>
<feature type="chain" id="PRO_5035783792" evidence="1">
    <location>
        <begin position="23"/>
        <end position="92"/>
    </location>
</feature>
<keyword evidence="4" id="KW-1185">Reference proteome</keyword>
<gene>
    <name evidence="3" type="ORF">PAPOLLO_LOCUS5996</name>
</gene>
<dbReference type="InterPro" id="IPR002919">
    <property type="entry name" value="TIL_dom"/>
</dbReference>
<evidence type="ECO:0000256" key="1">
    <source>
        <dbReference type="SAM" id="SignalP"/>
    </source>
</evidence>
<dbReference type="Pfam" id="PF01826">
    <property type="entry name" value="TIL"/>
    <property type="match status" value="1"/>
</dbReference>
<organism evidence="3 4">
    <name type="scientific">Parnassius apollo</name>
    <name type="common">Apollo butterfly</name>
    <name type="synonym">Papilio apollo</name>
    <dbReference type="NCBI Taxonomy" id="110799"/>
    <lineage>
        <taxon>Eukaryota</taxon>
        <taxon>Metazoa</taxon>
        <taxon>Ecdysozoa</taxon>
        <taxon>Arthropoda</taxon>
        <taxon>Hexapoda</taxon>
        <taxon>Insecta</taxon>
        <taxon>Pterygota</taxon>
        <taxon>Neoptera</taxon>
        <taxon>Endopterygota</taxon>
        <taxon>Lepidoptera</taxon>
        <taxon>Glossata</taxon>
        <taxon>Ditrysia</taxon>
        <taxon>Papilionoidea</taxon>
        <taxon>Papilionidae</taxon>
        <taxon>Parnassiinae</taxon>
        <taxon>Parnassini</taxon>
        <taxon>Parnassius</taxon>
        <taxon>Parnassius</taxon>
    </lineage>
</organism>
<keyword evidence="1" id="KW-0732">Signal</keyword>
<accession>A0A8S3WFZ4</accession>
<comment type="caution">
    <text evidence="3">The sequence shown here is derived from an EMBL/GenBank/DDBJ whole genome shotgun (WGS) entry which is preliminary data.</text>
</comment>
<dbReference type="Proteomes" id="UP000691718">
    <property type="component" value="Unassembled WGS sequence"/>
</dbReference>
<evidence type="ECO:0000313" key="4">
    <source>
        <dbReference type="Proteomes" id="UP000691718"/>
    </source>
</evidence>
<dbReference type="AlphaFoldDB" id="A0A8S3WFZ4"/>
<reference evidence="3" key="1">
    <citation type="submission" date="2021-04" db="EMBL/GenBank/DDBJ databases">
        <authorList>
            <person name="Tunstrom K."/>
        </authorList>
    </citation>
    <scope>NUCLEOTIDE SEQUENCE</scope>
</reference>